<dbReference type="Pfam" id="PF01575">
    <property type="entry name" value="MaoC_dehydratas"/>
    <property type="match status" value="1"/>
</dbReference>
<dbReference type="FunFam" id="3.10.129.10:FF:000042">
    <property type="entry name" value="MaoC domain protein dehydratase"/>
    <property type="match status" value="1"/>
</dbReference>
<proteinExistence type="predicted"/>
<dbReference type="InterPro" id="IPR002539">
    <property type="entry name" value="MaoC-like_dom"/>
</dbReference>
<keyword evidence="1" id="KW-0456">Lyase</keyword>
<dbReference type="PANTHER" id="PTHR43437:SF3">
    <property type="entry name" value="HYDROXYACYL-THIOESTER DEHYDRATASE TYPE 2, MITOCHONDRIAL"/>
    <property type="match status" value="1"/>
</dbReference>
<dbReference type="OMA" id="IYIGQQM"/>
<reference evidence="5 6" key="1">
    <citation type="submission" date="2018-06" db="EMBL/GenBank/DDBJ databases">
        <title>Genome conservation of Clostridium tetani.</title>
        <authorList>
            <person name="Bruggemann H."/>
            <person name="Popoff M.R."/>
        </authorList>
    </citation>
    <scope>NUCLEOTIDE SEQUENCE [LARGE SCALE GENOMIC DNA]</scope>
    <source>
        <strain evidence="5 6">2017.061</strain>
    </source>
</reference>
<reference evidence="4 7" key="2">
    <citation type="submission" date="2022-09" db="EMBL/GenBank/DDBJ databases">
        <title>complete genome sequences of Clostridium tetani str. KHSU-234311-028 isolated from soil.</title>
        <authorList>
            <person name="Sekizuka T."/>
            <person name="Shitada C."/>
            <person name="Takahashi M."/>
            <person name="Kuroda M."/>
        </authorList>
    </citation>
    <scope>NUCLEOTIDE SEQUENCE [LARGE SCALE GENOMIC DNA]</scope>
    <source>
        <strain evidence="4 7">KHSU-234311-028</strain>
    </source>
</reference>
<feature type="domain" description="MaoC-like" evidence="3">
    <location>
        <begin position="15"/>
        <end position="117"/>
    </location>
</feature>
<evidence type="ECO:0000313" key="4">
    <source>
        <dbReference type="EMBL" id="BDR80280.1"/>
    </source>
</evidence>
<evidence type="ECO:0000256" key="1">
    <source>
        <dbReference type="ARBA" id="ARBA00023239"/>
    </source>
</evidence>
<evidence type="ECO:0000256" key="2">
    <source>
        <dbReference type="SAM" id="Phobius"/>
    </source>
</evidence>
<dbReference type="CDD" id="cd03449">
    <property type="entry name" value="R_hydratase"/>
    <property type="match status" value="1"/>
</dbReference>
<evidence type="ECO:0000313" key="7">
    <source>
        <dbReference type="Proteomes" id="UP001321763"/>
    </source>
</evidence>
<keyword evidence="2" id="KW-0812">Transmembrane</keyword>
<dbReference type="Proteomes" id="UP000290921">
    <property type="component" value="Unassembled WGS sequence"/>
</dbReference>
<dbReference type="InterPro" id="IPR050965">
    <property type="entry name" value="UPF0336/Enoyl-CoA_hydratase"/>
</dbReference>
<evidence type="ECO:0000313" key="6">
    <source>
        <dbReference type="Proteomes" id="UP000290921"/>
    </source>
</evidence>
<protein>
    <submittedName>
        <fullName evidence="4 5">Enoyl-CoA hydratase</fullName>
    </submittedName>
</protein>
<evidence type="ECO:0000259" key="3">
    <source>
        <dbReference type="Pfam" id="PF01575"/>
    </source>
</evidence>
<dbReference type="GO" id="GO:0019171">
    <property type="term" value="F:(3R)-hydroxyacyl-[acyl-carrier-protein] dehydratase activity"/>
    <property type="evidence" value="ECO:0007669"/>
    <property type="project" value="TreeGrafter"/>
</dbReference>
<dbReference type="GO" id="GO:0006633">
    <property type="term" value="P:fatty acid biosynthetic process"/>
    <property type="evidence" value="ECO:0007669"/>
    <property type="project" value="TreeGrafter"/>
</dbReference>
<dbReference type="RefSeq" id="WP_011098975.1">
    <property type="nucleotide sequence ID" value="NZ_AP026804.1"/>
</dbReference>
<gene>
    <name evidence="4" type="primary">phaJ</name>
    <name evidence="5" type="ORF">DP130_12335</name>
    <name evidence="4" type="ORF">K234311028_05260</name>
</gene>
<feature type="transmembrane region" description="Helical" evidence="2">
    <location>
        <begin position="55"/>
        <end position="73"/>
    </location>
</feature>
<evidence type="ECO:0000313" key="5">
    <source>
        <dbReference type="EMBL" id="RXI45393.1"/>
    </source>
</evidence>
<dbReference type="InterPro" id="IPR029069">
    <property type="entry name" value="HotDog_dom_sf"/>
</dbReference>
<dbReference type="GeneID" id="24254291"/>
<name>A0A4Q0VAQ2_CLOTA</name>
<dbReference type="EMBL" id="QMAP01000013">
    <property type="protein sequence ID" value="RXI45393.1"/>
    <property type="molecule type" value="Genomic_DNA"/>
</dbReference>
<keyword evidence="2" id="KW-0472">Membrane</keyword>
<sequence>MVGKTIETIKIGDKASFTKTLTETDVYLFAGISGDLNPAHVNQIESEKTMFKGRICHGILVSSLISTVLGMYLPGPGTIYLSQDLKFVAPVKIGDTVTATVEVIERNEERNRLILKTVVINEDGKVVVEGQAKVMPPKK</sequence>
<accession>A0A4Q0VAQ2</accession>
<organism evidence="5 6">
    <name type="scientific">Clostridium tetani</name>
    <dbReference type="NCBI Taxonomy" id="1513"/>
    <lineage>
        <taxon>Bacteria</taxon>
        <taxon>Bacillati</taxon>
        <taxon>Bacillota</taxon>
        <taxon>Clostridia</taxon>
        <taxon>Eubacteriales</taxon>
        <taxon>Clostridiaceae</taxon>
        <taxon>Clostridium</taxon>
    </lineage>
</organism>
<keyword evidence="2" id="KW-1133">Transmembrane helix</keyword>
<dbReference type="AlphaFoldDB" id="A0A4Q0VAQ2"/>
<dbReference type="Gene3D" id="3.10.129.10">
    <property type="entry name" value="Hotdog Thioesterase"/>
    <property type="match status" value="1"/>
</dbReference>
<dbReference type="PANTHER" id="PTHR43437">
    <property type="entry name" value="HYDROXYACYL-THIOESTER DEHYDRATASE TYPE 2, MITOCHONDRIAL-RELATED"/>
    <property type="match status" value="1"/>
</dbReference>
<dbReference type="EMBL" id="AP026818">
    <property type="protein sequence ID" value="BDR80280.1"/>
    <property type="molecule type" value="Genomic_DNA"/>
</dbReference>
<dbReference type="Proteomes" id="UP001321763">
    <property type="component" value="Chromosome"/>
</dbReference>
<dbReference type="SUPFAM" id="SSF54637">
    <property type="entry name" value="Thioesterase/thiol ester dehydrase-isomerase"/>
    <property type="match status" value="1"/>
</dbReference>